<protein>
    <submittedName>
        <fullName evidence="2">Tetratricopeptide repeat protein 28</fullName>
    </submittedName>
</protein>
<gene>
    <name evidence="2" type="primary">TTC28</name>
    <name evidence="2" type="ORF">AWC38_SpisGene8329</name>
</gene>
<organism evidence="2 3">
    <name type="scientific">Stylophora pistillata</name>
    <name type="common">Smooth cauliflower coral</name>
    <dbReference type="NCBI Taxonomy" id="50429"/>
    <lineage>
        <taxon>Eukaryota</taxon>
        <taxon>Metazoa</taxon>
        <taxon>Cnidaria</taxon>
        <taxon>Anthozoa</taxon>
        <taxon>Hexacorallia</taxon>
        <taxon>Scleractinia</taxon>
        <taxon>Astrocoeniina</taxon>
        <taxon>Pocilloporidae</taxon>
        <taxon>Stylophora</taxon>
    </lineage>
</organism>
<accession>A0A2B4SEF3</accession>
<comment type="caution">
    <text evidence="2">The sequence shown here is derived from an EMBL/GenBank/DDBJ whole genome shotgun (WGS) entry which is preliminary data.</text>
</comment>
<evidence type="ECO:0000313" key="3">
    <source>
        <dbReference type="Proteomes" id="UP000225706"/>
    </source>
</evidence>
<evidence type="ECO:0000259" key="1">
    <source>
        <dbReference type="Pfam" id="PF12770"/>
    </source>
</evidence>
<proteinExistence type="predicted"/>
<dbReference type="Pfam" id="PF12770">
    <property type="entry name" value="CHAT"/>
    <property type="match status" value="1"/>
</dbReference>
<evidence type="ECO:0000313" key="2">
    <source>
        <dbReference type="EMBL" id="PFX26988.1"/>
    </source>
</evidence>
<keyword evidence="3" id="KW-1185">Reference proteome</keyword>
<dbReference type="PANTHER" id="PTHR10098:SF108">
    <property type="entry name" value="TETRATRICOPEPTIDE REPEAT PROTEIN 28"/>
    <property type="match status" value="1"/>
</dbReference>
<reference evidence="3" key="1">
    <citation type="journal article" date="2017" name="bioRxiv">
        <title>Comparative analysis of the genomes of Stylophora pistillata and Acropora digitifera provides evidence for extensive differences between species of corals.</title>
        <authorList>
            <person name="Voolstra C.R."/>
            <person name="Li Y."/>
            <person name="Liew Y.J."/>
            <person name="Baumgarten S."/>
            <person name="Zoccola D."/>
            <person name="Flot J.-F."/>
            <person name="Tambutte S."/>
            <person name="Allemand D."/>
            <person name="Aranda M."/>
        </authorList>
    </citation>
    <scope>NUCLEOTIDE SEQUENCE [LARGE SCALE GENOMIC DNA]</scope>
</reference>
<dbReference type="InterPro" id="IPR024983">
    <property type="entry name" value="CHAT_dom"/>
</dbReference>
<dbReference type="Proteomes" id="UP000225706">
    <property type="component" value="Unassembled WGS sequence"/>
</dbReference>
<dbReference type="OrthoDB" id="10040854at2759"/>
<name>A0A2B4SEF3_STYPI</name>
<dbReference type="EMBL" id="LSMT01000113">
    <property type="protein sequence ID" value="PFX26988.1"/>
    <property type="molecule type" value="Genomic_DNA"/>
</dbReference>
<dbReference type="AlphaFoldDB" id="A0A2B4SEF3"/>
<dbReference type="PANTHER" id="PTHR10098">
    <property type="entry name" value="RAPSYN-RELATED"/>
    <property type="match status" value="1"/>
</dbReference>
<feature type="domain" description="CHAT" evidence="1">
    <location>
        <begin position="233"/>
        <end position="347"/>
    </location>
</feature>
<sequence>MNKNISGQQESVKKSSSARILDEEVSVTNRSAESYHEPLEASHGARIMLNERVEFGARFLRIFSSAASVSASAFAIAGTLARSTALVGTRVAHVAASTVSAGLLPLDITLLVKSSLELQRGSTSKAVEDIRQILSELECPEEEEIQLMVESFIDEKFTEAYNDDKSKAENATEKPKDTIDIALRRIHHKHYGRREAVEDIRELLSEFFFPKEEDIQEMMGEKKSLKMFEFKESLLEDFKLTVEDVSNIHLRAKLVVLSCCYSGRGEIKAEGVVGIARAYMGASARSVLVSMRAIDDETTFCFMKYFYHHLAEGKRASECLNLAMKSLRESENYSDVKYWAPFALIGDDVSFDFNTKE</sequence>